<keyword evidence="4" id="KW-1185">Reference proteome</keyword>
<dbReference type="Pfam" id="PF13193">
    <property type="entry name" value="AMP-binding_C"/>
    <property type="match status" value="1"/>
</dbReference>
<dbReference type="InterPro" id="IPR042099">
    <property type="entry name" value="ANL_N_sf"/>
</dbReference>
<gene>
    <name evidence="3" type="ORF">ACFPEL_12610</name>
</gene>
<feature type="domain" description="AMP-dependent synthetase/ligase" evidence="1">
    <location>
        <begin position="11"/>
        <end position="381"/>
    </location>
</feature>
<comment type="caution">
    <text evidence="3">The sequence shown here is derived from an EMBL/GenBank/DDBJ whole genome shotgun (WGS) entry which is preliminary data.</text>
</comment>
<dbReference type="PANTHER" id="PTHR43767:SF1">
    <property type="entry name" value="NONRIBOSOMAL PEPTIDE SYNTHASE PES1 (EUROFUNG)-RELATED"/>
    <property type="match status" value="1"/>
</dbReference>
<dbReference type="PROSITE" id="PS00455">
    <property type="entry name" value="AMP_BINDING"/>
    <property type="match status" value="1"/>
</dbReference>
<reference evidence="4" key="1">
    <citation type="journal article" date="2019" name="Int. J. Syst. Evol. Microbiol.">
        <title>The Global Catalogue of Microorganisms (GCM) 10K type strain sequencing project: providing services to taxonomists for standard genome sequencing and annotation.</title>
        <authorList>
            <consortium name="The Broad Institute Genomics Platform"/>
            <consortium name="The Broad Institute Genome Sequencing Center for Infectious Disease"/>
            <person name="Wu L."/>
            <person name="Ma J."/>
        </authorList>
    </citation>
    <scope>NUCLEOTIDE SEQUENCE [LARGE SCALE GENOMIC DNA]</scope>
    <source>
        <strain evidence="4">CCUG 50347</strain>
    </source>
</reference>
<dbReference type="Gene3D" id="3.40.50.12780">
    <property type="entry name" value="N-terminal domain of ligase-like"/>
    <property type="match status" value="1"/>
</dbReference>
<dbReference type="Gene3D" id="3.30.300.30">
    <property type="match status" value="1"/>
</dbReference>
<dbReference type="Proteomes" id="UP001595909">
    <property type="component" value="Unassembled WGS sequence"/>
</dbReference>
<dbReference type="EMBL" id="JBHSIM010000024">
    <property type="protein sequence ID" value="MFC4833249.1"/>
    <property type="molecule type" value="Genomic_DNA"/>
</dbReference>
<evidence type="ECO:0000259" key="2">
    <source>
        <dbReference type="Pfam" id="PF13193"/>
    </source>
</evidence>
<dbReference type="InterPro" id="IPR025110">
    <property type="entry name" value="AMP-bd_C"/>
</dbReference>
<feature type="domain" description="AMP-binding enzyme C-terminal" evidence="2">
    <location>
        <begin position="442"/>
        <end position="514"/>
    </location>
</feature>
<evidence type="ECO:0000313" key="3">
    <source>
        <dbReference type="EMBL" id="MFC4833249.1"/>
    </source>
</evidence>
<dbReference type="Pfam" id="PF00501">
    <property type="entry name" value="AMP-binding"/>
    <property type="match status" value="1"/>
</dbReference>
<dbReference type="RefSeq" id="WP_274192338.1">
    <property type="nucleotide sequence ID" value="NZ_BAABHN010000024.1"/>
</dbReference>
<dbReference type="InterPro" id="IPR050237">
    <property type="entry name" value="ATP-dep_AMP-bd_enzyme"/>
</dbReference>
<name>A0ABV9RI39_9PSEU</name>
<evidence type="ECO:0000259" key="1">
    <source>
        <dbReference type="Pfam" id="PF00501"/>
    </source>
</evidence>
<evidence type="ECO:0000313" key="4">
    <source>
        <dbReference type="Proteomes" id="UP001595909"/>
    </source>
</evidence>
<sequence length="538" mass="57225">MSGWNFAEVWEAAAEAAPERTALVHDGRSRSWSELDRRADGLARGLLDAGLGHQDVVALALYNGPAYLEAAFAAMKAGLVPVNTNYRYGPDELVHLWTDSGARAVVFHGELVAVVEQTRARVPDVALWVHVDDGTGECPAWATPYADLARPASERTRGPWGVSGDDRIVIYTGGTTGLPKGVVWRQHDLYRISDVAHDPDEPDLDHVRSRVEEKVGPVGLPASPLMHGTGFVFASTLLSRGGTVVTLGERRLDVPGLLRTIAEQHVSALCIVGDAFARPIVDELDAHPGDYDVSGLRAVSSSGMVWSDGVKQRLLAHAPEAVLVDLLNSSEASGMGRSVTSARGAGRTGRFRAGKNTIVIDDENRVIEPGTGGVGRVAVRGILPLGYHNDPVKTAATFPTVDGERVSVPGDWARVEDDGSVTLLGRGSTSINTGGEKVFGEEVEDALRSHPDVVDAVVVGVPDERFGARVAAMVAAVAPVEEADLIAHVRGRLAAYKAPRHVLIRDSVGRGPHGKADHPWVTHEIERWLAAGAAPARA</sequence>
<accession>A0ABV9RI39</accession>
<dbReference type="InterPro" id="IPR000873">
    <property type="entry name" value="AMP-dep_synth/lig_dom"/>
</dbReference>
<protein>
    <submittedName>
        <fullName evidence="3">AMP-binding protein</fullName>
    </submittedName>
</protein>
<dbReference type="InterPro" id="IPR020845">
    <property type="entry name" value="AMP-binding_CS"/>
</dbReference>
<proteinExistence type="predicted"/>
<dbReference type="PANTHER" id="PTHR43767">
    <property type="entry name" value="LONG-CHAIN-FATTY-ACID--COA LIGASE"/>
    <property type="match status" value="1"/>
</dbReference>
<organism evidence="3 4">
    <name type="scientific">Actinomycetospora chibensis</name>
    <dbReference type="NCBI Taxonomy" id="663606"/>
    <lineage>
        <taxon>Bacteria</taxon>
        <taxon>Bacillati</taxon>
        <taxon>Actinomycetota</taxon>
        <taxon>Actinomycetes</taxon>
        <taxon>Pseudonocardiales</taxon>
        <taxon>Pseudonocardiaceae</taxon>
        <taxon>Actinomycetospora</taxon>
    </lineage>
</organism>
<dbReference type="InterPro" id="IPR045851">
    <property type="entry name" value="AMP-bd_C_sf"/>
</dbReference>
<dbReference type="SUPFAM" id="SSF56801">
    <property type="entry name" value="Acetyl-CoA synthetase-like"/>
    <property type="match status" value="1"/>
</dbReference>
<dbReference type="NCBIfam" id="NF005863">
    <property type="entry name" value="PRK07798.1"/>
    <property type="match status" value="1"/>
</dbReference>